<protein>
    <submittedName>
        <fullName evidence="4">GNAT family N-acetyltransferase</fullName>
        <ecNumber evidence="4">2.3.-.-</ecNumber>
    </submittedName>
</protein>
<reference evidence="5" key="1">
    <citation type="journal article" date="2019" name="Int. J. Syst. Evol. Microbiol.">
        <title>The Global Catalogue of Microorganisms (GCM) 10K type strain sequencing project: providing services to taxonomists for standard genome sequencing and annotation.</title>
        <authorList>
            <consortium name="The Broad Institute Genomics Platform"/>
            <consortium name="The Broad Institute Genome Sequencing Center for Infectious Disease"/>
            <person name="Wu L."/>
            <person name="Ma J."/>
        </authorList>
    </citation>
    <scope>NUCLEOTIDE SEQUENCE [LARGE SCALE GENOMIC DNA]</scope>
    <source>
        <strain evidence="5">KCTC 42282</strain>
    </source>
</reference>
<dbReference type="GO" id="GO:0016746">
    <property type="term" value="F:acyltransferase activity"/>
    <property type="evidence" value="ECO:0007669"/>
    <property type="project" value="UniProtKB-KW"/>
</dbReference>
<comment type="caution">
    <text evidence="4">The sequence shown here is derived from an EMBL/GenBank/DDBJ whole genome shotgun (WGS) entry which is preliminary data.</text>
</comment>
<dbReference type="InterPro" id="IPR050832">
    <property type="entry name" value="Bact_Acetyltransf"/>
</dbReference>
<dbReference type="Proteomes" id="UP001595704">
    <property type="component" value="Unassembled WGS sequence"/>
</dbReference>
<evidence type="ECO:0000256" key="2">
    <source>
        <dbReference type="ARBA" id="ARBA00023315"/>
    </source>
</evidence>
<keyword evidence="5" id="KW-1185">Reference proteome</keyword>
<proteinExistence type="predicted"/>
<dbReference type="Gene3D" id="3.40.630.30">
    <property type="match status" value="1"/>
</dbReference>
<sequence>MPAEELERITVELSGSGWRRVLAESRETRGLSLQVAVCEGRIVGLGTCCPQRSLQLQRMGYDGEIGTLYVLPAFHGLGAGRAIIQTLAMRLQRDGFRAMALWTLTRNLRARGFYERLGGVTLLEREEPCAGGALVEVAYGWNDVGALLPA</sequence>
<dbReference type="InterPro" id="IPR016181">
    <property type="entry name" value="Acyl_CoA_acyltransferase"/>
</dbReference>
<name>A0ABV7UCC6_9HYPH</name>
<feature type="domain" description="N-acetyltransferase" evidence="3">
    <location>
        <begin position="1"/>
        <end position="150"/>
    </location>
</feature>
<accession>A0ABV7UCC6</accession>
<organism evidence="4 5">
    <name type="scientific">Camelimonas fluminis</name>
    <dbReference type="NCBI Taxonomy" id="1576911"/>
    <lineage>
        <taxon>Bacteria</taxon>
        <taxon>Pseudomonadati</taxon>
        <taxon>Pseudomonadota</taxon>
        <taxon>Alphaproteobacteria</taxon>
        <taxon>Hyphomicrobiales</taxon>
        <taxon>Chelatococcaceae</taxon>
        <taxon>Camelimonas</taxon>
    </lineage>
</organism>
<evidence type="ECO:0000313" key="5">
    <source>
        <dbReference type="Proteomes" id="UP001595704"/>
    </source>
</evidence>
<dbReference type="RefSeq" id="WP_244642729.1">
    <property type="nucleotide sequence ID" value="NZ_BNCG01000001.1"/>
</dbReference>
<gene>
    <name evidence="4" type="ORF">ACFONL_02150</name>
</gene>
<evidence type="ECO:0000256" key="1">
    <source>
        <dbReference type="ARBA" id="ARBA00022679"/>
    </source>
</evidence>
<evidence type="ECO:0000313" key="4">
    <source>
        <dbReference type="EMBL" id="MFC3636188.1"/>
    </source>
</evidence>
<keyword evidence="2 4" id="KW-0012">Acyltransferase</keyword>
<dbReference type="SUPFAM" id="SSF55729">
    <property type="entry name" value="Acyl-CoA N-acyltransferases (Nat)"/>
    <property type="match status" value="1"/>
</dbReference>
<keyword evidence="1 4" id="KW-0808">Transferase</keyword>
<dbReference type="CDD" id="cd04301">
    <property type="entry name" value="NAT_SF"/>
    <property type="match status" value="1"/>
</dbReference>
<dbReference type="EMBL" id="JBHRYC010000023">
    <property type="protein sequence ID" value="MFC3636188.1"/>
    <property type="molecule type" value="Genomic_DNA"/>
</dbReference>
<evidence type="ECO:0000259" key="3">
    <source>
        <dbReference type="PROSITE" id="PS51186"/>
    </source>
</evidence>
<dbReference type="EC" id="2.3.-.-" evidence="4"/>
<dbReference type="PANTHER" id="PTHR43877">
    <property type="entry name" value="AMINOALKYLPHOSPHONATE N-ACETYLTRANSFERASE-RELATED-RELATED"/>
    <property type="match status" value="1"/>
</dbReference>
<dbReference type="Pfam" id="PF00583">
    <property type="entry name" value="Acetyltransf_1"/>
    <property type="match status" value="1"/>
</dbReference>
<dbReference type="InterPro" id="IPR000182">
    <property type="entry name" value="GNAT_dom"/>
</dbReference>
<dbReference type="PANTHER" id="PTHR43877:SF2">
    <property type="entry name" value="AMINOALKYLPHOSPHONATE N-ACETYLTRANSFERASE-RELATED"/>
    <property type="match status" value="1"/>
</dbReference>
<dbReference type="PROSITE" id="PS51186">
    <property type="entry name" value="GNAT"/>
    <property type="match status" value="1"/>
</dbReference>